<organism evidence="2 3">
    <name type="scientific">Solanum commersonii</name>
    <name type="common">Commerson's wild potato</name>
    <name type="synonym">Commerson's nightshade</name>
    <dbReference type="NCBI Taxonomy" id="4109"/>
    <lineage>
        <taxon>Eukaryota</taxon>
        <taxon>Viridiplantae</taxon>
        <taxon>Streptophyta</taxon>
        <taxon>Embryophyta</taxon>
        <taxon>Tracheophyta</taxon>
        <taxon>Spermatophyta</taxon>
        <taxon>Magnoliopsida</taxon>
        <taxon>eudicotyledons</taxon>
        <taxon>Gunneridae</taxon>
        <taxon>Pentapetalae</taxon>
        <taxon>asterids</taxon>
        <taxon>lamiids</taxon>
        <taxon>Solanales</taxon>
        <taxon>Solanaceae</taxon>
        <taxon>Solanoideae</taxon>
        <taxon>Solaneae</taxon>
        <taxon>Solanum</taxon>
    </lineage>
</organism>
<accession>A0A9J5WL73</accession>
<protein>
    <submittedName>
        <fullName evidence="2">Uncharacterized protein</fullName>
    </submittedName>
</protein>
<evidence type="ECO:0000313" key="3">
    <source>
        <dbReference type="Proteomes" id="UP000824120"/>
    </source>
</evidence>
<gene>
    <name evidence="2" type="ORF">H5410_056785</name>
</gene>
<reference evidence="2 3" key="1">
    <citation type="submission" date="2020-09" db="EMBL/GenBank/DDBJ databases">
        <title>De no assembly of potato wild relative species, Solanum commersonii.</title>
        <authorList>
            <person name="Cho K."/>
        </authorList>
    </citation>
    <scope>NUCLEOTIDE SEQUENCE [LARGE SCALE GENOMIC DNA]</scope>
    <source>
        <strain evidence="2">LZ3.2</strain>
        <tissue evidence="2">Leaf</tissue>
    </source>
</reference>
<feature type="compositionally biased region" description="Polar residues" evidence="1">
    <location>
        <begin position="87"/>
        <end position="99"/>
    </location>
</feature>
<dbReference type="AlphaFoldDB" id="A0A9J5WL73"/>
<feature type="region of interest" description="Disordered" evidence="1">
    <location>
        <begin position="53"/>
        <end position="99"/>
    </location>
</feature>
<sequence>MAIRAKHHQTSLPFLVLITELCRRVRVPLDATRDIEVTLSSSTNIRRIKAEYTRDEASRRRAAPVDTSPELDIDSIPAEASLPTPPSGTSCTFAPTSSS</sequence>
<dbReference type="Proteomes" id="UP000824120">
    <property type="component" value="Chromosome 11"/>
</dbReference>
<dbReference type="OrthoDB" id="1306244at2759"/>
<comment type="caution">
    <text evidence="2">The sequence shown here is derived from an EMBL/GenBank/DDBJ whole genome shotgun (WGS) entry which is preliminary data.</text>
</comment>
<keyword evidence="3" id="KW-1185">Reference proteome</keyword>
<evidence type="ECO:0000256" key="1">
    <source>
        <dbReference type="SAM" id="MobiDB-lite"/>
    </source>
</evidence>
<name>A0A9J5WL73_SOLCO</name>
<evidence type="ECO:0000313" key="2">
    <source>
        <dbReference type="EMBL" id="KAG5576651.1"/>
    </source>
</evidence>
<dbReference type="EMBL" id="JACXVP010000011">
    <property type="protein sequence ID" value="KAG5576651.1"/>
    <property type="molecule type" value="Genomic_DNA"/>
</dbReference>
<proteinExistence type="predicted"/>